<keyword evidence="4" id="KW-0611">Plant defense</keyword>
<evidence type="ECO:0000313" key="13">
    <source>
        <dbReference type="EMBL" id="VVV34446.1"/>
    </source>
</evidence>
<dbReference type="InterPro" id="IPR002182">
    <property type="entry name" value="NB-ARC"/>
</dbReference>
<dbReference type="InterPro" id="IPR001611">
    <property type="entry name" value="Leu-rich_rpt"/>
</dbReference>
<organism evidence="13">
    <name type="scientific">Nymphaea colorata</name>
    <name type="common">pocket water lily</name>
    <dbReference type="NCBI Taxonomy" id="210225"/>
    <lineage>
        <taxon>Eukaryota</taxon>
        <taxon>Viridiplantae</taxon>
        <taxon>Streptophyta</taxon>
        <taxon>Embryophyta</taxon>
        <taxon>Tracheophyta</taxon>
        <taxon>Spermatophyta</taxon>
        <taxon>Magnoliopsida</taxon>
        <taxon>Nymphaeales</taxon>
        <taxon>Nymphaeaceae</taxon>
        <taxon>Nymphaea</taxon>
    </lineage>
</organism>
<sequence length="1272" mass="143076">MAMVIDTLAETAISNLLGAVTSLLKEKVDLIWNAKDDLKRLNWKLEKLQKDLKTLDRKHFFSNERDKDLENEVKDILYDAQDIIEEYQNVVDLSKREKDSMTSLNKVRKPWIILCSCFKEHVSASYQLGNEIKNINRRLDEIGNDSKMVDLLNTTRKESSGKGPIGDEHNNPRETTHYISTTQPPIGRANDKEKVKELLFDGFTENSVLGRRGVSIVSIVGQGGIGKTTLAKMVFKEAEEQFGKHRWWVCVSEMRKPEDFLQKIVKEVCKGSERELEGTTLSALRTQLESELSKSKFLLVLDDMWELGWWKGEVEDTLMGGAKESKIVITSRKVEVSQGIGAKMHKLPAMTFEESWCLFLDVAWKEENELATHNLKGIGERIVAKCGGLPLVVETVGSLMRTKRMTKAVWESVEKSEIWEWKMPASSPSSEIYGSILPGLMLSYDDLSHDLKRCFVYCCIYPKDYEIEKGRLVKQWVAHGLIDQKKGIDVEETANENIDNLIYRCLFEETEDKKIKLHDILHDLASYIGEKEYRHASATEQTRHLSLLGVDDAEAAMKYNALGAGNKVRTLLSNSLSSVEFTNFKWLRVLSLMGCQMDKLPNSIECLSLLKYLDLSESNVRQLPSSIGKLHNLQTLDLSNSNIEELPEEMGELCNLRYLGLKGTECLTFMAEGVGKLTNLRTLHRFLVCDEKGDTRGCNIRELKDLNKLKGELLIKGLGGGRVKVIDAKKAQLKEKHELNIVALVFKNDKVDSASDQRSLLEALEPPHGIERLGICDYEGDRPAWYLDTNYVELRTLELRRCPLLATIIGIKSLEKLEVDICPTLCELPSMLFLKSLVVEGCNMLKTLANMPALESLKVAACGSLEQVAEMPALRSLRVVRCNMLKTLANMPALESLEVRYCDSIEQITEMPALRSLSVYRCNMLKTLANMLALDSLNVSFCDSLEQVTEMPALRSLEVGRCNMLKTFANMPALESLEVRDCGSLEQVAEMPALKSLKLDGCNGLKTLATMPALELLQVEDCNALKQLPTRLASLKIMKMEKLANWKGWPAAGSGETTFTSMPCLRVAFFSNCPMMQTEGLIYALSELAGHDGQATQLQELTVWDCPNASLGWKLLQHLPNLNELALGGTVLESIVVPSEVSTILPSLKNLILMDNNSGDLKWGKVPDWVWALSQLEELGLRCFTEDISLGGHWQCLPKLKSLWLWDFPNLKSLVDVNNITPQQNETTCPTDAKQQITCLSKLEHLGVQRCPALDLPQELRDRLGGRLDIYE</sequence>
<feature type="domain" description="Disease resistance protein At4g27190-like leucine-rich repeats" evidence="10">
    <location>
        <begin position="831"/>
        <end position="928"/>
    </location>
</feature>
<dbReference type="Gene3D" id="3.80.10.10">
    <property type="entry name" value="Ribonuclease Inhibitor"/>
    <property type="match status" value="4"/>
</dbReference>
<dbReference type="InterPro" id="IPR042197">
    <property type="entry name" value="Apaf_helical"/>
</dbReference>
<dbReference type="SMART" id="SM00369">
    <property type="entry name" value="LRR_TYP"/>
    <property type="match status" value="2"/>
</dbReference>
<dbReference type="Gramene" id="NC1G0148410.1">
    <property type="protein sequence ID" value="NC1G0148410.1:cds"/>
    <property type="gene ID" value="NC1G0148410"/>
</dbReference>
<dbReference type="EMBL" id="LR721774">
    <property type="protein sequence ID" value="VVV34446.1"/>
    <property type="molecule type" value="Genomic_DNA"/>
</dbReference>
<dbReference type="PRINTS" id="PR00364">
    <property type="entry name" value="DISEASERSIST"/>
</dbReference>
<protein>
    <recommendedName>
        <fullName evidence="14">NB-ARC domain-containing protein</fullName>
    </recommendedName>
</protein>
<feature type="domain" description="Disease resistance R13L4/SHOC-2-like LRR" evidence="12">
    <location>
        <begin position="579"/>
        <end position="799"/>
    </location>
</feature>
<dbReference type="Gene3D" id="1.20.5.4130">
    <property type="match status" value="1"/>
</dbReference>
<evidence type="ECO:0000259" key="11">
    <source>
        <dbReference type="Pfam" id="PF23559"/>
    </source>
</evidence>
<dbReference type="InterPro" id="IPR036388">
    <property type="entry name" value="WH-like_DNA-bd_sf"/>
</dbReference>
<proteinExistence type="predicted"/>
<feature type="compositionally biased region" description="Basic and acidic residues" evidence="7">
    <location>
        <begin position="155"/>
        <end position="176"/>
    </location>
</feature>
<dbReference type="Pfam" id="PF18052">
    <property type="entry name" value="Rx_N"/>
    <property type="match status" value="1"/>
</dbReference>
<dbReference type="InterPro" id="IPR038005">
    <property type="entry name" value="RX-like_CC"/>
</dbReference>
<dbReference type="Gene3D" id="1.10.8.430">
    <property type="entry name" value="Helical domain of apoptotic protease-activating factors"/>
    <property type="match status" value="1"/>
</dbReference>
<dbReference type="InterPro" id="IPR032675">
    <property type="entry name" value="LRR_dom_sf"/>
</dbReference>
<keyword evidence="6" id="KW-0175">Coiled coil</keyword>
<dbReference type="PANTHER" id="PTHR36766">
    <property type="entry name" value="PLANT BROAD-SPECTRUM MILDEW RESISTANCE PROTEIN RPW8"/>
    <property type="match status" value="1"/>
</dbReference>
<keyword evidence="1" id="KW-0433">Leucine-rich repeat</keyword>
<dbReference type="OMA" id="ADITHTH"/>
<gene>
    <name evidence="13" type="ORF">NYM_LOCUS2529</name>
</gene>
<dbReference type="Pfam" id="PF23598">
    <property type="entry name" value="LRR_14"/>
    <property type="match status" value="1"/>
</dbReference>
<dbReference type="InterPro" id="IPR057135">
    <property type="entry name" value="At4g27190-like_LRR"/>
</dbReference>
<evidence type="ECO:0000259" key="9">
    <source>
        <dbReference type="Pfam" id="PF18052"/>
    </source>
</evidence>
<dbReference type="SUPFAM" id="SSF52047">
    <property type="entry name" value="RNI-like"/>
    <property type="match status" value="1"/>
</dbReference>
<evidence type="ECO:0000259" key="10">
    <source>
        <dbReference type="Pfam" id="PF23247"/>
    </source>
</evidence>
<dbReference type="Gene3D" id="3.40.50.300">
    <property type="entry name" value="P-loop containing nucleotide triphosphate hydrolases"/>
    <property type="match status" value="1"/>
</dbReference>
<dbReference type="InterPro" id="IPR041118">
    <property type="entry name" value="Rx_N"/>
</dbReference>
<dbReference type="Pfam" id="PF00931">
    <property type="entry name" value="NB-ARC"/>
    <property type="match status" value="1"/>
</dbReference>
<dbReference type="Pfam" id="PF23247">
    <property type="entry name" value="LRR_RPS2"/>
    <property type="match status" value="1"/>
</dbReference>
<keyword evidence="5" id="KW-0067">ATP-binding</keyword>
<dbReference type="PROSITE" id="PS51450">
    <property type="entry name" value="LRR"/>
    <property type="match status" value="1"/>
</dbReference>
<dbReference type="InterPro" id="IPR003591">
    <property type="entry name" value="Leu-rich_rpt_typical-subtyp"/>
</dbReference>
<evidence type="ECO:0000256" key="4">
    <source>
        <dbReference type="ARBA" id="ARBA00022821"/>
    </source>
</evidence>
<dbReference type="CDD" id="cd14798">
    <property type="entry name" value="RX-CC_like"/>
    <property type="match status" value="1"/>
</dbReference>
<accession>A0A5K0V003</accession>
<dbReference type="AlphaFoldDB" id="A0A5K0V003"/>
<dbReference type="GO" id="GO:0051707">
    <property type="term" value="P:response to other organism"/>
    <property type="evidence" value="ECO:0007669"/>
    <property type="project" value="UniProtKB-ARBA"/>
</dbReference>
<dbReference type="GO" id="GO:0006952">
    <property type="term" value="P:defense response"/>
    <property type="evidence" value="ECO:0007669"/>
    <property type="project" value="UniProtKB-KW"/>
</dbReference>
<dbReference type="Pfam" id="PF23559">
    <property type="entry name" value="WHD_DRP"/>
    <property type="match status" value="1"/>
</dbReference>
<dbReference type="FunFam" id="1.10.10.10:FF:000322">
    <property type="entry name" value="Probable disease resistance protein At1g63360"/>
    <property type="match status" value="1"/>
</dbReference>
<evidence type="ECO:0000256" key="6">
    <source>
        <dbReference type="SAM" id="Coils"/>
    </source>
</evidence>
<dbReference type="InterPro" id="IPR055414">
    <property type="entry name" value="LRR_R13L4/SHOC2-like"/>
</dbReference>
<dbReference type="InterPro" id="IPR058922">
    <property type="entry name" value="WHD_DRP"/>
</dbReference>
<feature type="domain" description="Disease resistance protein winged helix" evidence="11">
    <location>
        <begin position="460"/>
        <end position="525"/>
    </location>
</feature>
<evidence type="ECO:0000256" key="7">
    <source>
        <dbReference type="SAM" id="MobiDB-lite"/>
    </source>
</evidence>
<evidence type="ECO:0008006" key="14">
    <source>
        <dbReference type="Google" id="ProtNLM"/>
    </source>
</evidence>
<dbReference type="Gene3D" id="1.10.10.10">
    <property type="entry name" value="Winged helix-like DNA-binding domain superfamily/Winged helix DNA-binding domain"/>
    <property type="match status" value="1"/>
</dbReference>
<keyword evidence="3" id="KW-0547">Nucleotide-binding</keyword>
<feature type="domain" description="NB-ARC" evidence="8">
    <location>
        <begin position="211"/>
        <end position="367"/>
    </location>
</feature>
<evidence type="ECO:0000259" key="8">
    <source>
        <dbReference type="Pfam" id="PF00931"/>
    </source>
</evidence>
<feature type="domain" description="Disease resistance N-terminal" evidence="9">
    <location>
        <begin position="12"/>
        <end position="100"/>
    </location>
</feature>
<dbReference type="InterPro" id="IPR027417">
    <property type="entry name" value="P-loop_NTPase"/>
</dbReference>
<evidence type="ECO:0000256" key="1">
    <source>
        <dbReference type="ARBA" id="ARBA00022614"/>
    </source>
</evidence>
<dbReference type="GO" id="GO:0043531">
    <property type="term" value="F:ADP binding"/>
    <property type="evidence" value="ECO:0007669"/>
    <property type="project" value="InterPro"/>
</dbReference>
<dbReference type="OrthoDB" id="544129at2759"/>
<evidence type="ECO:0000256" key="3">
    <source>
        <dbReference type="ARBA" id="ARBA00022741"/>
    </source>
</evidence>
<dbReference type="SUPFAM" id="SSF52058">
    <property type="entry name" value="L domain-like"/>
    <property type="match status" value="1"/>
</dbReference>
<dbReference type="SUPFAM" id="SSF52540">
    <property type="entry name" value="P-loop containing nucleoside triphosphate hydrolases"/>
    <property type="match status" value="1"/>
</dbReference>
<evidence type="ECO:0000259" key="12">
    <source>
        <dbReference type="Pfam" id="PF23598"/>
    </source>
</evidence>
<dbReference type="PANTHER" id="PTHR36766:SF40">
    <property type="entry name" value="DISEASE RESISTANCE PROTEIN RGA3"/>
    <property type="match status" value="1"/>
</dbReference>
<dbReference type="GO" id="GO:0005524">
    <property type="term" value="F:ATP binding"/>
    <property type="evidence" value="ECO:0007669"/>
    <property type="project" value="UniProtKB-KW"/>
</dbReference>
<feature type="region of interest" description="Disordered" evidence="7">
    <location>
        <begin position="155"/>
        <end position="187"/>
    </location>
</feature>
<keyword evidence="2" id="KW-0677">Repeat</keyword>
<evidence type="ECO:0000256" key="5">
    <source>
        <dbReference type="ARBA" id="ARBA00022840"/>
    </source>
</evidence>
<evidence type="ECO:0000256" key="2">
    <source>
        <dbReference type="ARBA" id="ARBA00022737"/>
    </source>
</evidence>
<feature type="coiled-coil region" evidence="6">
    <location>
        <begin position="31"/>
        <end position="58"/>
    </location>
</feature>
<reference evidence="13" key="1">
    <citation type="submission" date="2019-09" db="EMBL/GenBank/DDBJ databases">
        <authorList>
            <person name="Zhang L."/>
        </authorList>
    </citation>
    <scope>NUCLEOTIDE SEQUENCE</scope>
</reference>
<name>A0A5K0V003_9MAGN</name>